<name>A0ABD3MF79_9STRA</name>
<dbReference type="EMBL" id="JALLAZ020001824">
    <property type="protein sequence ID" value="KAL3762579.1"/>
    <property type="molecule type" value="Genomic_DNA"/>
</dbReference>
<feature type="region of interest" description="Disordered" evidence="1">
    <location>
        <begin position="89"/>
        <end position="120"/>
    </location>
</feature>
<accession>A0ABD3MF79</accession>
<feature type="signal peptide" evidence="2">
    <location>
        <begin position="1"/>
        <end position="17"/>
    </location>
</feature>
<organism evidence="3 4">
    <name type="scientific">Stephanodiscus triporus</name>
    <dbReference type="NCBI Taxonomy" id="2934178"/>
    <lineage>
        <taxon>Eukaryota</taxon>
        <taxon>Sar</taxon>
        <taxon>Stramenopiles</taxon>
        <taxon>Ochrophyta</taxon>
        <taxon>Bacillariophyta</taxon>
        <taxon>Coscinodiscophyceae</taxon>
        <taxon>Thalassiosirophycidae</taxon>
        <taxon>Stephanodiscales</taxon>
        <taxon>Stephanodiscaceae</taxon>
        <taxon>Stephanodiscus</taxon>
    </lineage>
</organism>
<keyword evidence="4" id="KW-1185">Reference proteome</keyword>
<gene>
    <name evidence="3" type="ORF">ACHAW5_003117</name>
</gene>
<feature type="compositionally biased region" description="Low complexity" evidence="1">
    <location>
        <begin position="110"/>
        <end position="120"/>
    </location>
</feature>
<proteinExistence type="predicted"/>
<comment type="caution">
    <text evidence="3">The sequence shown here is derived from an EMBL/GenBank/DDBJ whole genome shotgun (WGS) entry which is preliminary data.</text>
</comment>
<evidence type="ECO:0000256" key="1">
    <source>
        <dbReference type="SAM" id="MobiDB-lite"/>
    </source>
</evidence>
<keyword evidence="2" id="KW-0732">Signal</keyword>
<reference evidence="3 4" key="1">
    <citation type="submission" date="2024-10" db="EMBL/GenBank/DDBJ databases">
        <title>Updated reference genomes for cyclostephanoid diatoms.</title>
        <authorList>
            <person name="Roberts W.R."/>
            <person name="Alverson A.J."/>
        </authorList>
    </citation>
    <scope>NUCLEOTIDE SEQUENCE [LARGE SCALE GENOMIC DNA]</scope>
    <source>
        <strain evidence="3 4">AJA276-08</strain>
    </source>
</reference>
<evidence type="ECO:0000256" key="2">
    <source>
        <dbReference type="SAM" id="SignalP"/>
    </source>
</evidence>
<protein>
    <recommendedName>
        <fullName evidence="5">Secreted protein</fullName>
    </recommendedName>
</protein>
<evidence type="ECO:0008006" key="5">
    <source>
        <dbReference type="Google" id="ProtNLM"/>
    </source>
</evidence>
<dbReference type="Proteomes" id="UP001530315">
    <property type="component" value="Unassembled WGS sequence"/>
</dbReference>
<evidence type="ECO:0000313" key="3">
    <source>
        <dbReference type="EMBL" id="KAL3762579.1"/>
    </source>
</evidence>
<sequence length="120" mass="13159">MTTIVIGAVVVVTVVDAMVLQVEMSEHVRRSDARDGPNPSHPNITPLFEVAQQRRRVSHSPARVRWSNQRDTSSVPMIDVRLLGVSGGSRLEDDARRRRGRSGAMIVILSSPPEMSTSSS</sequence>
<dbReference type="AlphaFoldDB" id="A0ABD3MF79"/>
<feature type="chain" id="PRO_5044867302" description="Secreted protein" evidence="2">
    <location>
        <begin position="18"/>
        <end position="120"/>
    </location>
</feature>
<evidence type="ECO:0000313" key="4">
    <source>
        <dbReference type="Proteomes" id="UP001530315"/>
    </source>
</evidence>